<dbReference type="NCBIfam" id="TIGR01549">
    <property type="entry name" value="HAD-SF-IA-v1"/>
    <property type="match status" value="1"/>
</dbReference>
<dbReference type="InterPro" id="IPR023214">
    <property type="entry name" value="HAD_sf"/>
</dbReference>
<reference evidence="1 2" key="1">
    <citation type="submission" date="2019-07" db="EMBL/GenBank/DDBJ databases">
        <authorList>
            <person name="Kim J."/>
        </authorList>
    </citation>
    <scope>NUCLEOTIDE SEQUENCE [LARGE SCALE GENOMIC DNA]</scope>
    <source>
        <strain evidence="1 2">N4</strain>
    </source>
</reference>
<dbReference type="AlphaFoldDB" id="A0A559IVL7"/>
<dbReference type="SFLD" id="SFLDS00003">
    <property type="entry name" value="Haloacid_Dehalogenase"/>
    <property type="match status" value="1"/>
</dbReference>
<evidence type="ECO:0000313" key="2">
    <source>
        <dbReference type="Proteomes" id="UP000318102"/>
    </source>
</evidence>
<dbReference type="GO" id="GO:0005829">
    <property type="term" value="C:cytosol"/>
    <property type="evidence" value="ECO:0007669"/>
    <property type="project" value="TreeGrafter"/>
</dbReference>
<dbReference type="SFLD" id="SFLDG01129">
    <property type="entry name" value="C1.5:_HAD__Beta-PGM__Phosphata"/>
    <property type="match status" value="1"/>
</dbReference>
<dbReference type="Proteomes" id="UP000318102">
    <property type="component" value="Unassembled WGS sequence"/>
</dbReference>
<dbReference type="InterPro" id="IPR036412">
    <property type="entry name" value="HAD-like_sf"/>
</dbReference>
<keyword evidence="2" id="KW-1185">Reference proteome</keyword>
<accession>A0A559IVL7</accession>
<dbReference type="PANTHER" id="PTHR43434">
    <property type="entry name" value="PHOSPHOGLYCOLATE PHOSPHATASE"/>
    <property type="match status" value="1"/>
</dbReference>
<protein>
    <submittedName>
        <fullName evidence="1">HAD-IA family hydrolase</fullName>
    </submittedName>
</protein>
<organism evidence="1 2">
    <name type="scientific">Paenibacillus agilis</name>
    <dbReference type="NCBI Taxonomy" id="3020863"/>
    <lineage>
        <taxon>Bacteria</taxon>
        <taxon>Bacillati</taxon>
        <taxon>Bacillota</taxon>
        <taxon>Bacilli</taxon>
        <taxon>Bacillales</taxon>
        <taxon>Paenibacillaceae</taxon>
        <taxon>Paenibacillus</taxon>
    </lineage>
</organism>
<proteinExistence type="predicted"/>
<sequence>MSLSVIFDMDGTLFQTDKILEISLRDTFDHLRSLQLWGDETETPIEKYRAIMGVPLPVVWETLLPEHDDEIRQQANVWFREKLIAHINCGNGALYPYVEEVLQYFKERNYSIYIASNGEIEYLNAIVNYYMLDKWVTETCSIQYIKSQNKTDLVRSILEKYKIKDAIVVGDRLSDIKAAKENGLIAIGCNFDFAQEDELSQADIVINRLDELKTISLGSARR</sequence>
<dbReference type="InterPro" id="IPR023198">
    <property type="entry name" value="PGP-like_dom2"/>
</dbReference>
<dbReference type="OrthoDB" id="9792518at2"/>
<dbReference type="Gene3D" id="3.40.50.1000">
    <property type="entry name" value="HAD superfamily/HAD-like"/>
    <property type="match status" value="1"/>
</dbReference>
<dbReference type="PANTHER" id="PTHR43434:SF1">
    <property type="entry name" value="PHOSPHOGLYCOLATE PHOSPHATASE"/>
    <property type="match status" value="1"/>
</dbReference>
<comment type="caution">
    <text evidence="1">The sequence shown here is derived from an EMBL/GenBank/DDBJ whole genome shotgun (WGS) entry which is preliminary data.</text>
</comment>
<gene>
    <name evidence="1" type="ORF">FPZ44_00325</name>
</gene>
<dbReference type="EMBL" id="VNJK01000001">
    <property type="protein sequence ID" value="TVX91636.1"/>
    <property type="molecule type" value="Genomic_DNA"/>
</dbReference>
<dbReference type="GO" id="GO:0008967">
    <property type="term" value="F:phosphoglycolate phosphatase activity"/>
    <property type="evidence" value="ECO:0007669"/>
    <property type="project" value="TreeGrafter"/>
</dbReference>
<dbReference type="GO" id="GO:0006281">
    <property type="term" value="P:DNA repair"/>
    <property type="evidence" value="ECO:0007669"/>
    <property type="project" value="TreeGrafter"/>
</dbReference>
<dbReference type="Pfam" id="PF00702">
    <property type="entry name" value="Hydrolase"/>
    <property type="match status" value="1"/>
</dbReference>
<dbReference type="InterPro" id="IPR050155">
    <property type="entry name" value="HAD-like_hydrolase_sf"/>
</dbReference>
<name>A0A559IVL7_9BACL</name>
<evidence type="ECO:0000313" key="1">
    <source>
        <dbReference type="EMBL" id="TVX91636.1"/>
    </source>
</evidence>
<dbReference type="InterPro" id="IPR006439">
    <property type="entry name" value="HAD-SF_hydro_IA"/>
</dbReference>
<dbReference type="SUPFAM" id="SSF56784">
    <property type="entry name" value="HAD-like"/>
    <property type="match status" value="1"/>
</dbReference>
<dbReference type="Gene3D" id="1.10.150.240">
    <property type="entry name" value="Putative phosphatase, domain 2"/>
    <property type="match status" value="1"/>
</dbReference>
<keyword evidence="1" id="KW-0378">Hydrolase</keyword>